<dbReference type="Gene3D" id="3.80.10.10">
    <property type="entry name" value="Ribonuclease Inhibitor"/>
    <property type="match status" value="3"/>
</dbReference>
<reference evidence="5" key="2">
    <citation type="submission" date="2021-10" db="EMBL/GenBank/DDBJ databases">
        <title>Phylogenomics reveals ancestral predisposition of the termite-cultivated fungus Termitomyces towards a domesticated lifestyle.</title>
        <authorList>
            <person name="Auxier B."/>
            <person name="Grum-Grzhimaylo A."/>
            <person name="Cardenas M.E."/>
            <person name="Lodge J.D."/>
            <person name="Laessoe T."/>
            <person name="Pedersen O."/>
            <person name="Smith M.E."/>
            <person name="Kuyper T.W."/>
            <person name="Franco-Molano E.A."/>
            <person name="Baroni T.J."/>
            <person name="Aanen D.K."/>
        </authorList>
    </citation>
    <scope>NUCLEOTIDE SEQUENCE</scope>
    <source>
        <strain evidence="5">D49</strain>
    </source>
</reference>
<dbReference type="Proteomes" id="UP000717328">
    <property type="component" value="Unassembled WGS sequence"/>
</dbReference>
<comment type="caution">
    <text evidence="5">The sequence shown here is derived from an EMBL/GenBank/DDBJ whole genome shotgun (WGS) entry which is preliminary data.</text>
</comment>
<evidence type="ECO:0000259" key="4">
    <source>
        <dbReference type="Pfam" id="PF25372"/>
    </source>
</evidence>
<name>A0A9P7GLS6_9AGAR</name>
<dbReference type="InterPro" id="IPR032675">
    <property type="entry name" value="LRR_dom_sf"/>
</dbReference>
<dbReference type="SMART" id="SM00367">
    <property type="entry name" value="LRR_CC"/>
    <property type="match status" value="11"/>
</dbReference>
<keyword evidence="1" id="KW-0833">Ubl conjugation pathway</keyword>
<organism evidence="5 6">
    <name type="scientific">Sphagnurus paluster</name>
    <dbReference type="NCBI Taxonomy" id="117069"/>
    <lineage>
        <taxon>Eukaryota</taxon>
        <taxon>Fungi</taxon>
        <taxon>Dikarya</taxon>
        <taxon>Basidiomycota</taxon>
        <taxon>Agaricomycotina</taxon>
        <taxon>Agaricomycetes</taxon>
        <taxon>Agaricomycetidae</taxon>
        <taxon>Agaricales</taxon>
        <taxon>Tricholomatineae</taxon>
        <taxon>Lyophyllaceae</taxon>
        <taxon>Sphagnurus</taxon>
    </lineage>
</organism>
<keyword evidence="6" id="KW-1185">Reference proteome</keyword>
<feature type="compositionally biased region" description="Polar residues" evidence="2">
    <location>
        <begin position="828"/>
        <end position="838"/>
    </location>
</feature>
<dbReference type="Pfam" id="PF25372">
    <property type="entry name" value="DUF7885"/>
    <property type="match status" value="2"/>
</dbReference>
<dbReference type="OrthoDB" id="10257471at2759"/>
<feature type="region of interest" description="Disordered" evidence="2">
    <location>
        <begin position="555"/>
        <end position="593"/>
    </location>
</feature>
<dbReference type="Pfam" id="PF12937">
    <property type="entry name" value="F-box-like"/>
    <property type="match status" value="1"/>
</dbReference>
<dbReference type="InterPro" id="IPR057207">
    <property type="entry name" value="FBXL15_LRR"/>
</dbReference>
<reference evidence="5" key="1">
    <citation type="submission" date="2021-02" db="EMBL/GenBank/DDBJ databases">
        <authorList>
            <person name="Nieuwenhuis M."/>
            <person name="Van De Peppel L.J.J."/>
        </authorList>
    </citation>
    <scope>NUCLEOTIDE SEQUENCE</scope>
    <source>
        <strain evidence="5">D49</strain>
    </source>
</reference>
<evidence type="ECO:0000256" key="2">
    <source>
        <dbReference type="SAM" id="MobiDB-lite"/>
    </source>
</evidence>
<sequence>MYKLPISSTTSLSDEDDYDHTPKPIFHNTLSHQGPFAVAPAQWSSRPTHIMAARASPMTHLPAEILIHILKHLHSTRDVLSALRVSRNWCECSVELLWHKPVFPKYETLKKMSRALVAPHQTFTYARFIRRLNLSTLGASLKDDILSTFASCDRLERLTLINCENITESTLTRILPCFPNLVAVDLTGVLVTTNEAVIGLALAAKRLQGINLAGCSNVSDEGIMAFAKNCPMLRRVKLSGLTSLTDAPISAIAKSCPLLLEIDLNYCYLVTDASIREIWIHSTHMREMRVSHCSQLTDAAFPASLRLDGLVPPNVPNPFPSQATDSDLPLLFLSRPLEHLRMLDLTACSLVTDDAIEGIISYAPRIRNLVLSKCSLLTDRSVENMCKLGRHLHYLHLGHAVRITDSSVRTLARSCTRLRYVDFANCSLLTDMSVFELSALPKLRRIGLVRVNNLTDEAIYSLGERHTSLERIHLSYCEQISVLAIHFLLQKLDKLTHLSLTGVPAFRQRELQQFCRPAPKDFNSTQQSTFCVYSGKGVSQLRVFLSALFDHITDMNGTDDTEYEEDDEEDELYNADDTPEPDDAYNEDDADASRRMLSESAYAASAREYRLPANPPPSHEFVFRRDRSTRGATIPARQHVPSQVPPSVNIEGATNRLNAQILAASVTQGPSRRLGPVQAHRSVADMLPIVEPPNSPPLSDVASNHSNGANFFRTYHDGPVPGVSPRGNGAMTPEYNFAEIGHGRGTQVTGHAMQITSQRTRASGEEMFHRRQPFVEVEQQVLPTPHMEYGIPVPNVEPLSQNLEARPPWPYREPLDNGPSIDAPPPESSIQLQASSSGDGRGRSVKRNLRNTLHAAENYATSFLFGRSSSRTGDSSGSNPHGGSGSTGTGAPRRR</sequence>
<feature type="compositionally biased region" description="Acidic residues" evidence="2">
    <location>
        <begin position="557"/>
        <end position="590"/>
    </location>
</feature>
<dbReference type="InterPro" id="IPR001810">
    <property type="entry name" value="F-box_dom"/>
</dbReference>
<feature type="region of interest" description="Disordered" evidence="2">
    <location>
        <begin position="804"/>
        <end position="895"/>
    </location>
</feature>
<evidence type="ECO:0000313" key="6">
    <source>
        <dbReference type="Proteomes" id="UP000717328"/>
    </source>
</evidence>
<feature type="compositionally biased region" description="Low complexity" evidence="2">
    <location>
        <begin position="866"/>
        <end position="879"/>
    </location>
</feature>
<protein>
    <recommendedName>
        <fullName evidence="7">F-box domain-containing protein</fullName>
    </recommendedName>
</protein>
<dbReference type="InterPro" id="IPR006553">
    <property type="entry name" value="Leu-rich_rpt_Cys-con_subtyp"/>
</dbReference>
<feature type="domain" description="F-box" evidence="3">
    <location>
        <begin position="59"/>
        <end position="103"/>
    </location>
</feature>
<dbReference type="GO" id="GO:0005737">
    <property type="term" value="C:cytoplasm"/>
    <property type="evidence" value="ECO:0007669"/>
    <property type="project" value="TreeGrafter"/>
</dbReference>
<evidence type="ECO:0000313" key="5">
    <source>
        <dbReference type="EMBL" id="KAG5652418.1"/>
    </source>
</evidence>
<dbReference type="SUPFAM" id="SSF52047">
    <property type="entry name" value="RNI-like"/>
    <property type="match status" value="2"/>
</dbReference>
<dbReference type="AlphaFoldDB" id="A0A9P7GLS6"/>
<gene>
    <name evidence="5" type="ORF">H0H81_005066</name>
</gene>
<evidence type="ECO:0008006" key="7">
    <source>
        <dbReference type="Google" id="ProtNLM"/>
    </source>
</evidence>
<dbReference type="PANTHER" id="PTHR13382">
    <property type="entry name" value="MITOCHONDRIAL ATP SYNTHASE COUPLING FACTOR B"/>
    <property type="match status" value="1"/>
</dbReference>
<evidence type="ECO:0000259" key="3">
    <source>
        <dbReference type="Pfam" id="PF12937"/>
    </source>
</evidence>
<dbReference type="PANTHER" id="PTHR13382:SF67">
    <property type="entry name" value="SCF E3 UBIQUITIN LIGASE COMPLEX F-BOX PROTEIN POF2"/>
    <property type="match status" value="1"/>
</dbReference>
<feature type="domain" description="F-box/LRR-repeat protein 15-like leucin rich repeat" evidence="4">
    <location>
        <begin position="390"/>
        <end position="503"/>
    </location>
</feature>
<dbReference type="InterPro" id="IPR050648">
    <property type="entry name" value="F-box_LRR-repeat"/>
</dbReference>
<evidence type="ECO:0000256" key="1">
    <source>
        <dbReference type="ARBA" id="ARBA00022786"/>
    </source>
</evidence>
<feature type="domain" description="F-box/LRR-repeat protein 15-like leucin rich repeat" evidence="4">
    <location>
        <begin position="142"/>
        <end position="297"/>
    </location>
</feature>
<dbReference type="InterPro" id="IPR036047">
    <property type="entry name" value="F-box-like_dom_sf"/>
</dbReference>
<accession>A0A9P7GLS6</accession>
<dbReference type="SUPFAM" id="SSF81383">
    <property type="entry name" value="F-box domain"/>
    <property type="match status" value="1"/>
</dbReference>
<proteinExistence type="predicted"/>
<dbReference type="EMBL" id="JABCKI010000128">
    <property type="protein sequence ID" value="KAG5652418.1"/>
    <property type="molecule type" value="Genomic_DNA"/>
</dbReference>